<keyword evidence="2" id="KW-0808">Transferase</keyword>
<name>A0A926DDF0_9FIRM</name>
<keyword evidence="8" id="KW-1185">Reference proteome</keyword>
<protein>
    <submittedName>
        <fullName evidence="7">Carbohydrate kinase</fullName>
    </submittedName>
</protein>
<dbReference type="PANTHER" id="PTHR43085">
    <property type="entry name" value="HEXOKINASE FAMILY MEMBER"/>
    <property type="match status" value="1"/>
</dbReference>
<evidence type="ECO:0000313" key="7">
    <source>
        <dbReference type="EMBL" id="MBC8535807.1"/>
    </source>
</evidence>
<dbReference type="Proteomes" id="UP000620366">
    <property type="component" value="Unassembled WGS sequence"/>
</dbReference>
<dbReference type="CDD" id="cd01167">
    <property type="entry name" value="bac_FRK"/>
    <property type="match status" value="1"/>
</dbReference>
<evidence type="ECO:0000256" key="3">
    <source>
        <dbReference type="ARBA" id="ARBA00022741"/>
    </source>
</evidence>
<dbReference type="PROSITE" id="PS00584">
    <property type="entry name" value="PFKB_KINASES_2"/>
    <property type="match status" value="1"/>
</dbReference>
<dbReference type="Gene3D" id="3.40.1190.20">
    <property type="match status" value="1"/>
</dbReference>
<organism evidence="7 8">
    <name type="scientific">Feifania hominis</name>
    <dbReference type="NCBI Taxonomy" id="2763660"/>
    <lineage>
        <taxon>Bacteria</taxon>
        <taxon>Bacillati</taxon>
        <taxon>Bacillota</taxon>
        <taxon>Clostridia</taxon>
        <taxon>Eubacteriales</taxon>
        <taxon>Feifaniaceae</taxon>
        <taxon>Feifania</taxon>
    </lineage>
</organism>
<dbReference type="RefSeq" id="WP_249299551.1">
    <property type="nucleotide sequence ID" value="NZ_JACRSP010000002.1"/>
</dbReference>
<reference evidence="7" key="1">
    <citation type="submission" date="2020-08" db="EMBL/GenBank/DDBJ databases">
        <title>Genome public.</title>
        <authorList>
            <person name="Liu C."/>
            <person name="Sun Q."/>
        </authorList>
    </citation>
    <scope>NUCLEOTIDE SEQUENCE</scope>
    <source>
        <strain evidence="7">BX7</strain>
    </source>
</reference>
<dbReference type="InterPro" id="IPR011611">
    <property type="entry name" value="PfkB_dom"/>
</dbReference>
<evidence type="ECO:0000313" key="8">
    <source>
        <dbReference type="Proteomes" id="UP000620366"/>
    </source>
</evidence>
<gene>
    <name evidence="7" type="ORF">H8695_03765</name>
</gene>
<dbReference type="Pfam" id="PF00294">
    <property type="entry name" value="PfkB"/>
    <property type="match status" value="1"/>
</dbReference>
<sequence length="318" mass="33900">MEKTYDIVALGECLVDFISTAQGEKLFLEGNPGGAPANVLAAASRLGRHTAFIGKLGDDGFGHFLNRALKQAGVGTGGVVFTKEHPTTLAMVTLDEDGNRDFSFYRERTADVMLRPEEIDWKLIETTRIFHFGSVSMTAEPSRGATLAAAQRAREAGAVVSFDPNLREPLWGSLEQAKESILQGMALADVVKLSGEELVFLTGGEGEAAMRQLAQQCDTKILTVTLAAQGCLCLAGGAFYESRTYDVKAIDTTGAGDAFWGAFLSRLTGAGIPGEQELLQILDFANAAGSLTTTRKGAIPAMPDEEQIRACMRSIAKA</sequence>
<evidence type="ECO:0000256" key="5">
    <source>
        <dbReference type="ARBA" id="ARBA00022840"/>
    </source>
</evidence>
<dbReference type="GO" id="GO:0005524">
    <property type="term" value="F:ATP binding"/>
    <property type="evidence" value="ECO:0007669"/>
    <property type="project" value="UniProtKB-KW"/>
</dbReference>
<dbReference type="PANTHER" id="PTHR43085:SF1">
    <property type="entry name" value="PSEUDOURIDINE KINASE-RELATED"/>
    <property type="match status" value="1"/>
</dbReference>
<dbReference type="InterPro" id="IPR050306">
    <property type="entry name" value="PfkB_Carbo_kinase"/>
</dbReference>
<dbReference type="GO" id="GO:0016301">
    <property type="term" value="F:kinase activity"/>
    <property type="evidence" value="ECO:0007669"/>
    <property type="project" value="UniProtKB-KW"/>
</dbReference>
<evidence type="ECO:0000256" key="1">
    <source>
        <dbReference type="ARBA" id="ARBA00010688"/>
    </source>
</evidence>
<evidence type="ECO:0000259" key="6">
    <source>
        <dbReference type="Pfam" id="PF00294"/>
    </source>
</evidence>
<accession>A0A926DDF0</accession>
<evidence type="ECO:0000256" key="4">
    <source>
        <dbReference type="ARBA" id="ARBA00022777"/>
    </source>
</evidence>
<keyword evidence="4 7" id="KW-0418">Kinase</keyword>
<dbReference type="AlphaFoldDB" id="A0A926DDF0"/>
<dbReference type="SUPFAM" id="SSF53613">
    <property type="entry name" value="Ribokinase-like"/>
    <property type="match status" value="1"/>
</dbReference>
<comment type="caution">
    <text evidence="7">The sequence shown here is derived from an EMBL/GenBank/DDBJ whole genome shotgun (WGS) entry which is preliminary data.</text>
</comment>
<proteinExistence type="inferred from homology"/>
<feature type="domain" description="Carbohydrate kinase PfkB" evidence="6">
    <location>
        <begin position="6"/>
        <end position="304"/>
    </location>
</feature>
<comment type="similarity">
    <text evidence="1">Belongs to the carbohydrate kinase PfkB family.</text>
</comment>
<evidence type="ECO:0000256" key="2">
    <source>
        <dbReference type="ARBA" id="ARBA00022679"/>
    </source>
</evidence>
<dbReference type="EMBL" id="JACRSP010000002">
    <property type="protein sequence ID" value="MBC8535807.1"/>
    <property type="molecule type" value="Genomic_DNA"/>
</dbReference>
<dbReference type="InterPro" id="IPR002173">
    <property type="entry name" value="Carboh/pur_kinase_PfkB_CS"/>
</dbReference>
<keyword evidence="5" id="KW-0067">ATP-binding</keyword>
<dbReference type="InterPro" id="IPR029056">
    <property type="entry name" value="Ribokinase-like"/>
</dbReference>
<keyword evidence="3" id="KW-0547">Nucleotide-binding</keyword>